<dbReference type="Pfam" id="PF00293">
    <property type="entry name" value="NUDIX"/>
    <property type="match status" value="1"/>
</dbReference>
<dbReference type="Proteomes" id="UP000051749">
    <property type="component" value="Unassembled WGS sequence"/>
</dbReference>
<keyword evidence="2 3" id="KW-0378">Hydrolase</keyword>
<gene>
    <name evidence="5" type="ORF">IV87_GL000793</name>
    <name evidence="6" type="ORF">SAMN04487973_10313</name>
</gene>
<dbReference type="GO" id="GO:0016462">
    <property type="term" value="F:pyrophosphatase activity"/>
    <property type="evidence" value="ECO:0007669"/>
    <property type="project" value="UniProtKB-ARBA"/>
</dbReference>
<dbReference type="GO" id="GO:0019693">
    <property type="term" value="P:ribose phosphate metabolic process"/>
    <property type="evidence" value="ECO:0007669"/>
    <property type="project" value="TreeGrafter"/>
</dbReference>
<dbReference type="InterPro" id="IPR015797">
    <property type="entry name" value="NUDIX_hydrolase-like_dom_sf"/>
</dbReference>
<sequence length="186" mass="20665">MFKNEGISGKILAQKEIYRGPIFTLNKQKIKTPDGLTIDRDVILHGSAVTILAFTADQHVLLNSEYRVGVNAESLSLPAGLINEGETPVQAAKRELIEETGYQAKKIEIMTTSTVSAGFSTEKVVLVLAQIESTKTKQQHFDSDEFVNSQLIRYSHLKQLIAQGRVRSSQAIATVGYYEMFCKDKQ</sequence>
<organism evidence="5 7">
    <name type="scientific">Pediococcus ethanolidurans</name>
    <dbReference type="NCBI Taxonomy" id="319653"/>
    <lineage>
        <taxon>Bacteria</taxon>
        <taxon>Bacillati</taxon>
        <taxon>Bacillota</taxon>
        <taxon>Bacilli</taxon>
        <taxon>Lactobacillales</taxon>
        <taxon>Lactobacillaceae</taxon>
        <taxon>Pediococcus</taxon>
    </lineage>
</organism>
<dbReference type="CDD" id="cd03424">
    <property type="entry name" value="NUDIX_ADPRase_Nudt5_UGPPase_Nudt14"/>
    <property type="match status" value="1"/>
</dbReference>
<reference evidence="5 7" key="1">
    <citation type="journal article" date="2015" name="Genome Announc.">
        <title>Expanding the biotechnology potential of lactobacilli through comparative genomics of 213 strains and associated genera.</title>
        <authorList>
            <person name="Sun Z."/>
            <person name="Harris H.M."/>
            <person name="McCann A."/>
            <person name="Guo C."/>
            <person name="Argimon S."/>
            <person name="Zhang W."/>
            <person name="Yang X."/>
            <person name="Jeffery I.B."/>
            <person name="Cooney J.C."/>
            <person name="Kagawa T.F."/>
            <person name="Liu W."/>
            <person name="Song Y."/>
            <person name="Salvetti E."/>
            <person name="Wrobel A."/>
            <person name="Rasinkangas P."/>
            <person name="Parkhill J."/>
            <person name="Rea M.C."/>
            <person name="O'Sullivan O."/>
            <person name="Ritari J."/>
            <person name="Douillard F.P."/>
            <person name="Paul Ross R."/>
            <person name="Yang R."/>
            <person name="Briner A.E."/>
            <person name="Felis G.E."/>
            <person name="de Vos W.M."/>
            <person name="Barrangou R."/>
            <person name="Klaenhammer T.R."/>
            <person name="Caufield P.W."/>
            <person name="Cui Y."/>
            <person name="Zhang H."/>
            <person name="O'Toole P.W."/>
        </authorList>
    </citation>
    <scope>NUCLEOTIDE SEQUENCE [LARGE SCALE GENOMIC DNA]</scope>
    <source>
        <strain evidence="5 7">DSM 22301</strain>
    </source>
</reference>
<dbReference type="Proteomes" id="UP000182818">
    <property type="component" value="Unassembled WGS sequence"/>
</dbReference>
<dbReference type="EMBL" id="FOGK01000003">
    <property type="protein sequence ID" value="SER21892.1"/>
    <property type="molecule type" value="Genomic_DNA"/>
</dbReference>
<dbReference type="Gene3D" id="3.90.79.10">
    <property type="entry name" value="Nucleoside Triphosphate Pyrophosphohydrolase"/>
    <property type="match status" value="1"/>
</dbReference>
<keyword evidence="8" id="KW-1185">Reference proteome</keyword>
<evidence type="ECO:0000259" key="4">
    <source>
        <dbReference type="PROSITE" id="PS51462"/>
    </source>
</evidence>
<dbReference type="InterPro" id="IPR000086">
    <property type="entry name" value="NUDIX_hydrolase_dom"/>
</dbReference>
<dbReference type="AlphaFoldDB" id="A0A0R2K7Q3"/>
<dbReference type="PROSITE" id="PS00893">
    <property type="entry name" value="NUDIX_BOX"/>
    <property type="match status" value="1"/>
</dbReference>
<dbReference type="OrthoDB" id="9806150at2"/>
<evidence type="ECO:0000256" key="3">
    <source>
        <dbReference type="RuleBase" id="RU003476"/>
    </source>
</evidence>
<dbReference type="EMBL" id="JQBY01000002">
    <property type="protein sequence ID" value="KRN83365.1"/>
    <property type="molecule type" value="Genomic_DNA"/>
</dbReference>
<dbReference type="InterPro" id="IPR020084">
    <property type="entry name" value="NUDIX_hydrolase_CS"/>
</dbReference>
<name>A0A0R2K7Q3_9LACO</name>
<protein>
    <submittedName>
        <fullName evidence="5">ADP-ribose pyrophosphatase</fullName>
    </submittedName>
</protein>
<evidence type="ECO:0000256" key="1">
    <source>
        <dbReference type="ARBA" id="ARBA00001946"/>
    </source>
</evidence>
<evidence type="ECO:0000256" key="2">
    <source>
        <dbReference type="ARBA" id="ARBA00022801"/>
    </source>
</evidence>
<dbReference type="GeneID" id="76042658"/>
<dbReference type="PROSITE" id="PS51462">
    <property type="entry name" value="NUDIX"/>
    <property type="match status" value="1"/>
</dbReference>
<evidence type="ECO:0000313" key="6">
    <source>
        <dbReference type="EMBL" id="SER21892.1"/>
    </source>
</evidence>
<comment type="similarity">
    <text evidence="3">Belongs to the Nudix hydrolase family.</text>
</comment>
<evidence type="ECO:0000313" key="5">
    <source>
        <dbReference type="EMBL" id="KRN83365.1"/>
    </source>
</evidence>
<dbReference type="SUPFAM" id="SSF55811">
    <property type="entry name" value="Nudix"/>
    <property type="match status" value="1"/>
</dbReference>
<dbReference type="InterPro" id="IPR020476">
    <property type="entry name" value="Nudix_hydrolase"/>
</dbReference>
<comment type="cofactor">
    <cofactor evidence="1">
        <name>Mg(2+)</name>
        <dbReference type="ChEBI" id="CHEBI:18420"/>
    </cofactor>
</comment>
<accession>A0A0R2K7Q3</accession>
<dbReference type="PANTHER" id="PTHR11839">
    <property type="entry name" value="UDP/ADP-SUGAR PYROPHOSPHATASE"/>
    <property type="match status" value="1"/>
</dbReference>
<feature type="domain" description="Nudix hydrolase" evidence="4">
    <location>
        <begin position="44"/>
        <end position="179"/>
    </location>
</feature>
<dbReference type="GO" id="GO:0006753">
    <property type="term" value="P:nucleoside phosphate metabolic process"/>
    <property type="evidence" value="ECO:0007669"/>
    <property type="project" value="TreeGrafter"/>
</dbReference>
<dbReference type="PRINTS" id="PR00502">
    <property type="entry name" value="NUDIXFAMILY"/>
</dbReference>
<dbReference type="PANTHER" id="PTHR11839:SF18">
    <property type="entry name" value="NUDIX HYDROLASE DOMAIN-CONTAINING PROTEIN"/>
    <property type="match status" value="1"/>
</dbReference>
<comment type="caution">
    <text evidence="5">The sequence shown here is derived from an EMBL/GenBank/DDBJ whole genome shotgun (WGS) entry which is preliminary data.</text>
</comment>
<evidence type="ECO:0000313" key="7">
    <source>
        <dbReference type="Proteomes" id="UP000051749"/>
    </source>
</evidence>
<dbReference type="RefSeq" id="WP_057805024.1">
    <property type="nucleotide sequence ID" value="NZ_BJYP01000040.1"/>
</dbReference>
<evidence type="ECO:0000313" key="8">
    <source>
        <dbReference type="Proteomes" id="UP000182818"/>
    </source>
</evidence>
<dbReference type="STRING" id="319653.SAMN04487973_10313"/>
<dbReference type="PATRIC" id="fig|319653.3.peg.802"/>
<proteinExistence type="inferred from homology"/>
<reference evidence="6 8" key="2">
    <citation type="submission" date="2016-10" db="EMBL/GenBank/DDBJ databases">
        <authorList>
            <person name="Varghese N."/>
            <person name="Submissions S."/>
        </authorList>
    </citation>
    <scope>NUCLEOTIDE SEQUENCE [LARGE SCALE GENOMIC DNA]</scope>
    <source>
        <strain evidence="6 8">CGMCC 1.3889</strain>
    </source>
</reference>